<dbReference type="GO" id="GO:0004519">
    <property type="term" value="F:endonuclease activity"/>
    <property type="evidence" value="ECO:0007669"/>
    <property type="project" value="UniProtKB-KW"/>
</dbReference>
<gene>
    <name evidence="2" type="ORF">QQ008_29595</name>
</gene>
<keyword evidence="2" id="KW-0540">Nuclease</keyword>
<name>A0ABT8L1T6_9BACT</name>
<protein>
    <submittedName>
        <fullName evidence="2">Endonuclease domain-containing protein</fullName>
    </submittedName>
</protein>
<keyword evidence="3" id="KW-1185">Reference proteome</keyword>
<dbReference type="Proteomes" id="UP001172082">
    <property type="component" value="Unassembled WGS sequence"/>
</dbReference>
<sequence length="128" mass="15299">MERNKSPRVSSNRLYQFARENRKNPTEAENALWQRLRNRQLKGSKFRRQHPMDDFIADFYCMEYKLIIEVDGGYHLSKSQREYDQSRSLKLENLGIKTIRFTNEQVLQEIDMVLDEIAKHLIPDPSPQ</sequence>
<dbReference type="EMBL" id="JAUJEA010000020">
    <property type="protein sequence ID" value="MDN5205575.1"/>
    <property type="molecule type" value="Genomic_DNA"/>
</dbReference>
<keyword evidence="2" id="KW-0255">Endonuclease</keyword>
<accession>A0ABT8L1T6</accession>
<evidence type="ECO:0000313" key="2">
    <source>
        <dbReference type="EMBL" id="MDN5205575.1"/>
    </source>
</evidence>
<dbReference type="CDD" id="cd01038">
    <property type="entry name" value="Endonuclease_DUF559"/>
    <property type="match status" value="1"/>
</dbReference>
<dbReference type="InterPro" id="IPR011335">
    <property type="entry name" value="Restrct_endonuc-II-like"/>
</dbReference>
<dbReference type="RefSeq" id="WP_346755596.1">
    <property type="nucleotide sequence ID" value="NZ_JAUJEA010000020.1"/>
</dbReference>
<proteinExistence type="predicted"/>
<keyword evidence="2" id="KW-0378">Hydrolase</keyword>
<dbReference type="Pfam" id="PF04480">
    <property type="entry name" value="DUF559"/>
    <property type="match status" value="1"/>
</dbReference>
<feature type="domain" description="DUF559" evidence="1">
    <location>
        <begin position="14"/>
        <end position="121"/>
    </location>
</feature>
<comment type="caution">
    <text evidence="2">The sequence shown here is derived from an EMBL/GenBank/DDBJ whole genome shotgun (WGS) entry which is preliminary data.</text>
</comment>
<reference evidence="2" key="1">
    <citation type="submission" date="2023-06" db="EMBL/GenBank/DDBJ databases">
        <title>Genomic of Parafulvivirga corallium.</title>
        <authorList>
            <person name="Wang G."/>
        </authorList>
    </citation>
    <scope>NUCLEOTIDE SEQUENCE</scope>
    <source>
        <strain evidence="2">BMA10</strain>
    </source>
</reference>
<dbReference type="PANTHER" id="PTHR38590">
    <property type="entry name" value="BLL0828 PROTEIN"/>
    <property type="match status" value="1"/>
</dbReference>
<dbReference type="SUPFAM" id="SSF52980">
    <property type="entry name" value="Restriction endonuclease-like"/>
    <property type="match status" value="1"/>
</dbReference>
<evidence type="ECO:0000313" key="3">
    <source>
        <dbReference type="Proteomes" id="UP001172082"/>
    </source>
</evidence>
<dbReference type="PANTHER" id="PTHR38590:SF1">
    <property type="entry name" value="BLL0828 PROTEIN"/>
    <property type="match status" value="1"/>
</dbReference>
<dbReference type="Gene3D" id="3.40.960.10">
    <property type="entry name" value="VSR Endonuclease"/>
    <property type="match status" value="1"/>
</dbReference>
<organism evidence="2 3">
    <name type="scientific">Splendidivirga corallicola</name>
    <dbReference type="NCBI Taxonomy" id="3051826"/>
    <lineage>
        <taxon>Bacteria</taxon>
        <taxon>Pseudomonadati</taxon>
        <taxon>Bacteroidota</taxon>
        <taxon>Cytophagia</taxon>
        <taxon>Cytophagales</taxon>
        <taxon>Splendidivirgaceae</taxon>
        <taxon>Splendidivirga</taxon>
    </lineage>
</organism>
<dbReference type="InterPro" id="IPR047216">
    <property type="entry name" value="Endonuclease_DUF559_bact"/>
</dbReference>
<dbReference type="InterPro" id="IPR007569">
    <property type="entry name" value="DUF559"/>
</dbReference>
<evidence type="ECO:0000259" key="1">
    <source>
        <dbReference type="Pfam" id="PF04480"/>
    </source>
</evidence>